<protein>
    <submittedName>
        <fullName evidence="5">Neuronal tyrosine-phosphorylated phosphoinositide-3-kinase adaptor 2</fullName>
    </submittedName>
</protein>
<dbReference type="InterPro" id="IPR026722">
    <property type="entry name" value="NYAP1/NYAP2"/>
</dbReference>
<evidence type="ECO:0000259" key="3">
    <source>
        <dbReference type="Pfam" id="PF15439"/>
    </source>
</evidence>
<dbReference type="EMBL" id="ADFV01071091">
    <property type="status" value="NOT_ANNOTATED_CDS"/>
    <property type="molecule type" value="Genomic_DNA"/>
</dbReference>
<feature type="compositionally biased region" description="Polar residues" evidence="2">
    <location>
        <begin position="523"/>
        <end position="542"/>
    </location>
</feature>
<feature type="region of interest" description="Disordered" evidence="2">
    <location>
        <begin position="308"/>
        <end position="542"/>
    </location>
</feature>
<dbReference type="EMBL" id="ADFV01071093">
    <property type="status" value="NOT_ANNOTATED_CDS"/>
    <property type="molecule type" value="Genomic_DNA"/>
</dbReference>
<feature type="compositionally biased region" description="Polar residues" evidence="2">
    <location>
        <begin position="162"/>
        <end position="171"/>
    </location>
</feature>
<dbReference type="InterPro" id="IPR039482">
    <property type="entry name" value="NYAP_N"/>
</dbReference>
<dbReference type="Ensembl" id="ENSNLET00000012545.3">
    <property type="protein sequence ID" value="ENSNLEP00000011962.3"/>
    <property type="gene ID" value="ENSNLEG00000009817.3"/>
</dbReference>
<dbReference type="EMBL" id="ADFV01071094">
    <property type="status" value="NOT_ANNOTATED_CDS"/>
    <property type="molecule type" value="Genomic_DNA"/>
</dbReference>
<reference evidence="5" key="3">
    <citation type="submission" date="2025-09" db="UniProtKB">
        <authorList>
            <consortium name="Ensembl"/>
        </authorList>
    </citation>
    <scope>IDENTIFICATION</scope>
</reference>
<dbReference type="EMBL" id="ADFV01071089">
    <property type="status" value="NOT_ANNOTATED_CDS"/>
    <property type="molecule type" value="Genomic_DNA"/>
</dbReference>
<keyword evidence="1" id="KW-0597">Phosphoprotein</keyword>
<dbReference type="EMBL" id="ADFV01071088">
    <property type="status" value="NOT_ANNOTATED_CDS"/>
    <property type="molecule type" value="Genomic_DNA"/>
</dbReference>
<evidence type="ECO:0000256" key="1">
    <source>
        <dbReference type="ARBA" id="ARBA00022553"/>
    </source>
</evidence>
<keyword evidence="6" id="KW-1185">Reference proteome</keyword>
<dbReference type="EMBL" id="ADFV01071087">
    <property type="status" value="NOT_ANNOTATED_CDS"/>
    <property type="molecule type" value="Genomic_DNA"/>
</dbReference>
<dbReference type="PANTHER" id="PTHR22633">
    <property type="entry name" value="NEURONAL TYROSINE-PHOSPHORYLATED PHOSPHOINOSITIDE-3-KINASE ADAPTER 2-RELATED"/>
    <property type="match status" value="1"/>
</dbReference>
<dbReference type="InParanoid" id="G1RFG2"/>
<feature type="region of interest" description="Disordered" evidence="2">
    <location>
        <begin position="46"/>
        <end position="183"/>
    </location>
</feature>
<feature type="compositionally biased region" description="Polar residues" evidence="2">
    <location>
        <begin position="51"/>
        <end position="61"/>
    </location>
</feature>
<dbReference type="GeneTree" id="ENSGT00890000139453"/>
<dbReference type="GO" id="GO:0043491">
    <property type="term" value="P:phosphatidylinositol 3-kinase/protein kinase B signal transduction"/>
    <property type="evidence" value="ECO:0007669"/>
    <property type="project" value="InterPro"/>
</dbReference>
<organism evidence="5 6">
    <name type="scientific">Nomascus leucogenys</name>
    <name type="common">Northern white-cheeked gibbon</name>
    <name type="synonym">Hylobates leucogenys</name>
    <dbReference type="NCBI Taxonomy" id="61853"/>
    <lineage>
        <taxon>Eukaryota</taxon>
        <taxon>Metazoa</taxon>
        <taxon>Chordata</taxon>
        <taxon>Craniata</taxon>
        <taxon>Vertebrata</taxon>
        <taxon>Euteleostomi</taxon>
        <taxon>Mammalia</taxon>
        <taxon>Eutheria</taxon>
        <taxon>Euarchontoglires</taxon>
        <taxon>Primates</taxon>
        <taxon>Haplorrhini</taxon>
        <taxon>Catarrhini</taxon>
        <taxon>Hylobatidae</taxon>
        <taxon>Nomascus</taxon>
    </lineage>
</organism>
<dbReference type="EMBL" id="ADFV01071090">
    <property type="status" value="NOT_ANNOTATED_CDS"/>
    <property type="molecule type" value="Genomic_DNA"/>
</dbReference>
<dbReference type="OMA" id="SQMPWLC"/>
<dbReference type="eggNOG" id="ENOG502QTY4">
    <property type="taxonomic scope" value="Eukaryota"/>
</dbReference>
<feature type="compositionally biased region" description="Low complexity" evidence="2">
    <location>
        <begin position="351"/>
        <end position="371"/>
    </location>
</feature>
<evidence type="ECO:0000313" key="5">
    <source>
        <dbReference type="Ensembl" id="ENSNLEP00000011962.3"/>
    </source>
</evidence>
<dbReference type="GO" id="GO:0048812">
    <property type="term" value="P:neuron projection morphogenesis"/>
    <property type="evidence" value="ECO:0007669"/>
    <property type="project" value="InterPro"/>
</dbReference>
<evidence type="ECO:0000256" key="2">
    <source>
        <dbReference type="SAM" id="MobiDB-lite"/>
    </source>
</evidence>
<accession>G1RFG2</accession>
<evidence type="ECO:0000259" key="4">
    <source>
        <dbReference type="Pfam" id="PF15452"/>
    </source>
</evidence>
<name>G1RFG2_NOMLE</name>
<dbReference type="EMBL" id="ADFV01071092">
    <property type="status" value="NOT_ANNOTATED_CDS"/>
    <property type="molecule type" value="Genomic_DNA"/>
</dbReference>
<dbReference type="PANTHER" id="PTHR22633:SF1">
    <property type="entry name" value="NEURONAL TYROSINE-PHOSPHORYLATED PHOSPHOINOSITIDE-3-KINASE ADAPTER 2"/>
    <property type="match status" value="1"/>
</dbReference>
<feature type="domain" description="Neuronal tyrosine-phosphorylated phosphoinositide-3-kinase adapter C-terminal" evidence="4">
    <location>
        <begin position="357"/>
        <end position="537"/>
    </location>
</feature>
<dbReference type="Pfam" id="PF15439">
    <property type="entry name" value="NYAP_N"/>
    <property type="match status" value="1"/>
</dbReference>
<reference evidence="5 6" key="1">
    <citation type="submission" date="2012-10" db="EMBL/GenBank/DDBJ databases">
        <authorList>
            <consortium name="Gibbon Genome Sequencing Consortium"/>
        </authorList>
    </citation>
    <scope>NUCLEOTIDE SEQUENCE [LARGE SCALE GENOMIC DNA]</scope>
</reference>
<reference evidence="5" key="2">
    <citation type="submission" date="2025-08" db="UniProtKB">
        <authorList>
            <consortium name="Ensembl"/>
        </authorList>
    </citation>
    <scope>IDENTIFICATION</scope>
</reference>
<feature type="domain" description="Neuronal tyrosine-phosphorylated phosphoinositide-3-kinase adapter N-terminal" evidence="3">
    <location>
        <begin position="15"/>
        <end position="319"/>
    </location>
</feature>
<feature type="compositionally biased region" description="Low complexity" evidence="2">
    <location>
        <begin position="409"/>
        <end position="418"/>
    </location>
</feature>
<dbReference type="InterPro" id="IPR029353">
    <property type="entry name" value="NYAP_C"/>
</dbReference>
<gene>
    <name evidence="5" type="primary">NYAP2</name>
</gene>
<dbReference type="Pfam" id="PF15452">
    <property type="entry name" value="NYAP_C"/>
    <property type="match status" value="1"/>
</dbReference>
<dbReference type="Proteomes" id="UP000001073">
    <property type="component" value="Chromosome 22a"/>
</dbReference>
<dbReference type="EMBL" id="ADFV01071096">
    <property type="status" value="NOT_ANNOTATED_CDS"/>
    <property type="molecule type" value="Genomic_DNA"/>
</dbReference>
<feature type="compositionally biased region" description="Basic and acidic residues" evidence="2">
    <location>
        <begin position="107"/>
        <end position="127"/>
    </location>
</feature>
<feature type="compositionally biased region" description="Low complexity" evidence="2">
    <location>
        <begin position="88"/>
        <end position="105"/>
    </location>
</feature>
<sequence length="542" mass="58514">SKLEGISYILIFFIGGEVGRGHEGSYVGKHFRMGFMTMPAPQDRLPHPCSSGFSVRSQSLHSVGGTDDDSSCGSRRQPPPKPKRDPSTKLSTSSETVSSTAASKSGKPPERTEVSAKPRPHSDEYSKKIPPPKPKRNPNTQLSTSFDETYIKKHGPRRTSLPRDSSLSQMGSPAGDPEEEEPVYIEMVGNILRDFRKEDDDQSEAVYEEMKYPIFDDLGQDAKCDFDHHSCSSQCATPTVPDLDFAKASVPCPPKGLLCDIPPPFPNLLSHRPPLLVFPPAPVHCSPNSDESPLTPLEVTKLPVLENVSYMKQPSPHGYPKSHSTSPSPVSMERSLTPLSLKRPPPYDAVHSGSLSRSSPSVPHSTPRPVSQDGAKMVNAAVNTYGAAPGGSRSRTPTSPLEELTSLFSSGRSLLRKSSSGRRSKEPAEKSTEELKVRSHSTEPLPKLDKERGHHGASSSREPVKAQEWDGTPGPPVVTSRLGRCSVSPTLLAGNHSSEPKVSCKLGRSASTSGVPPPSVTPLRQTSDLQQSQVPSSLANRD</sequence>
<dbReference type="EMBL" id="ADFV01071095">
    <property type="status" value="NOT_ANNOTATED_CDS"/>
    <property type="molecule type" value="Genomic_DNA"/>
</dbReference>
<dbReference type="HOGENOM" id="CLU_012558_1_0_1"/>
<evidence type="ECO:0000313" key="6">
    <source>
        <dbReference type="Proteomes" id="UP000001073"/>
    </source>
</evidence>
<proteinExistence type="predicted"/>
<feature type="compositionally biased region" description="Basic and acidic residues" evidence="2">
    <location>
        <begin position="423"/>
        <end position="454"/>
    </location>
</feature>
<feature type="compositionally biased region" description="Polar residues" evidence="2">
    <location>
        <begin position="137"/>
        <end position="147"/>
    </location>
</feature>
<dbReference type="FunCoup" id="G1RFG2">
    <property type="interactions" value="15"/>
</dbReference>
<dbReference type="AlphaFoldDB" id="G1RFG2"/>